<keyword evidence="3" id="KW-1185">Reference proteome</keyword>
<dbReference type="AlphaFoldDB" id="A0A6P9EEY1"/>
<dbReference type="SUPFAM" id="SSF52540">
    <property type="entry name" value="P-loop containing nucleoside triphosphate hydrolases"/>
    <property type="match status" value="1"/>
</dbReference>
<feature type="compositionally biased region" description="Basic residues" evidence="1">
    <location>
        <begin position="140"/>
        <end position="149"/>
    </location>
</feature>
<evidence type="ECO:0000259" key="2">
    <source>
        <dbReference type="Pfam" id="PF01926"/>
    </source>
</evidence>
<dbReference type="Proteomes" id="UP000235220">
    <property type="component" value="Chromosome 14"/>
</dbReference>
<feature type="region of interest" description="Disordered" evidence="1">
    <location>
        <begin position="129"/>
        <end position="153"/>
    </location>
</feature>
<dbReference type="Gene3D" id="3.40.50.300">
    <property type="entry name" value="P-loop containing nucleotide triphosphate hydrolases"/>
    <property type="match status" value="1"/>
</dbReference>
<feature type="compositionally biased region" description="Acidic residues" evidence="1">
    <location>
        <begin position="77"/>
        <end position="94"/>
    </location>
</feature>
<evidence type="ECO:0000256" key="1">
    <source>
        <dbReference type="SAM" id="MobiDB-lite"/>
    </source>
</evidence>
<name>A0A6P9EEY1_JUGRE</name>
<proteinExistence type="predicted"/>
<accession>A0A6P9EEY1</accession>
<dbReference type="InterPro" id="IPR027417">
    <property type="entry name" value="P-loop_NTPase"/>
</dbReference>
<dbReference type="PANTHER" id="PTHR43834">
    <property type="entry name" value="GTPASE DER"/>
    <property type="match status" value="1"/>
</dbReference>
<dbReference type="GeneID" id="108998714"/>
<protein>
    <submittedName>
        <fullName evidence="4">Uncharacterized protein LOC108998714</fullName>
    </submittedName>
</protein>
<dbReference type="InterPro" id="IPR006073">
    <property type="entry name" value="GTP-bd"/>
</dbReference>
<gene>
    <name evidence="4" type="primary">LOC108998714</name>
</gene>
<organism evidence="3 4">
    <name type="scientific">Juglans regia</name>
    <name type="common">English walnut</name>
    <dbReference type="NCBI Taxonomy" id="51240"/>
    <lineage>
        <taxon>Eukaryota</taxon>
        <taxon>Viridiplantae</taxon>
        <taxon>Streptophyta</taxon>
        <taxon>Embryophyta</taxon>
        <taxon>Tracheophyta</taxon>
        <taxon>Spermatophyta</taxon>
        <taxon>Magnoliopsida</taxon>
        <taxon>eudicotyledons</taxon>
        <taxon>Gunneridae</taxon>
        <taxon>Pentapetalae</taxon>
        <taxon>rosids</taxon>
        <taxon>fabids</taxon>
        <taxon>Fagales</taxon>
        <taxon>Juglandaceae</taxon>
        <taxon>Juglans</taxon>
    </lineage>
</organism>
<dbReference type="RefSeq" id="XP_035541382.1">
    <property type="nucleotide sequence ID" value="XM_035685489.1"/>
</dbReference>
<dbReference type="Pfam" id="PF01926">
    <property type="entry name" value="MMR_HSR1"/>
    <property type="match status" value="1"/>
</dbReference>
<dbReference type="InParanoid" id="A0A6P9EEY1"/>
<dbReference type="GO" id="GO:0005525">
    <property type="term" value="F:GTP binding"/>
    <property type="evidence" value="ECO:0007669"/>
    <property type="project" value="InterPro"/>
</dbReference>
<dbReference type="KEGG" id="jre:108998714"/>
<evidence type="ECO:0000313" key="3">
    <source>
        <dbReference type="Proteomes" id="UP000235220"/>
    </source>
</evidence>
<evidence type="ECO:0000313" key="4">
    <source>
        <dbReference type="RefSeq" id="XP_035541382.1"/>
    </source>
</evidence>
<reference evidence="4" key="1">
    <citation type="submission" date="2025-08" db="UniProtKB">
        <authorList>
            <consortium name="RefSeq"/>
        </authorList>
    </citation>
    <scope>IDENTIFICATION</scope>
    <source>
        <tissue evidence="4">Leaves</tissue>
    </source>
</reference>
<dbReference type="OrthoDB" id="8954335at2759"/>
<sequence>MVALELFHSSTLSKTLSLLSPLAFPKTPLPPSLFPPTLRSLSLSPLPPSLPKRSFLPHCLSRFPHANQQQEEQVKEELEEEELEEFGEDEEEGDESKGQDFSDVDVDALEEEARYAFLQYSSSLSRELRIEDEADDQTRRNQKGGRRKTTTTSIPDHLLPRVTIVGRPNVGKSALYNRLVGLQLLLAFRPQRMIAEWLQKNHSNKFVILAVNKCESPHKGMMQASEFWSFALTGFSKTS</sequence>
<feature type="compositionally biased region" description="Basic and acidic residues" evidence="1">
    <location>
        <begin position="129"/>
        <end position="139"/>
    </location>
</feature>
<feature type="domain" description="G" evidence="2">
    <location>
        <begin position="161"/>
        <end position="181"/>
    </location>
</feature>
<feature type="region of interest" description="Disordered" evidence="1">
    <location>
        <begin position="64"/>
        <end position="101"/>
    </location>
</feature>
<dbReference type="PANTHER" id="PTHR43834:SF2">
    <property type="entry name" value="GTPASE DER"/>
    <property type="match status" value="1"/>
</dbReference>